<dbReference type="Proteomes" id="UP000027265">
    <property type="component" value="Unassembled WGS sequence"/>
</dbReference>
<dbReference type="EMBL" id="KL197900">
    <property type="protein sequence ID" value="KDQ48959.1"/>
    <property type="molecule type" value="Genomic_DNA"/>
</dbReference>
<name>A0A067P2K2_9AGAM</name>
<feature type="compositionally biased region" description="Basic and acidic residues" evidence="1">
    <location>
        <begin position="393"/>
        <end position="403"/>
    </location>
</feature>
<proteinExistence type="predicted"/>
<dbReference type="AlphaFoldDB" id="A0A067P2K2"/>
<dbReference type="InParanoid" id="A0A067P2K2"/>
<protein>
    <submittedName>
        <fullName evidence="2">Uncharacterized protein</fullName>
    </submittedName>
</protein>
<sequence length="597" mass="65713">MDDNTNRFSGLGLPTGDWLPQCPVLPPKNDLAGRELPPAAPPSGVLIHGLEQSCALVSCNSTRLADSCAHRMCKKHCSQQLGHCPAPKHRAKVARTRQDMTTHTPNGPPTAPALAALSGSVDFPRLEAPPPCTRPDIPSDESVSPSSRVIGHLAPSAPHPGPIPESSLSPLDRPSLSTTASSSTDVATAGPSRAGAPRVTKQMSDAWYGQYQHNLQQKAEDDANATTRKIHQQLAKHEFVLVCFPEPNSPPCFQPIQNIAPPTTWCLRDLTTEHKDQLGITDINTVWVRHTDYLFFFLAKLNDIIPVPTTRYIVLRQGKFEVADMEMHVRRFEQQSQPPHLWNGMPAERKAVREKLCRRHIKVEHDSDVEFLSGDGMDMNELPVDVKGKKRAYNHDQDDETARKRVRRMELSGGGSKQNPIVLSNSPPPFSAPSTSSSASTPRSFSTPAASSSNSSLVLHDHDLPASPSMLAAPPHLQPPSSAEDFQTLLSTLPIRPDLDNAEADGLQHQKVVWKGMYVEDMLRGFILVGDPRLKVLFPSLKNRVSEVFGKKISTSTFYDARARWHQASNEQRSRFLSAGRSPSGLWTTFGPQFPLR</sequence>
<feature type="region of interest" description="Disordered" evidence="1">
    <location>
        <begin position="380"/>
        <end position="483"/>
    </location>
</feature>
<evidence type="ECO:0000313" key="3">
    <source>
        <dbReference type="Proteomes" id="UP000027265"/>
    </source>
</evidence>
<feature type="region of interest" description="Disordered" evidence="1">
    <location>
        <begin position="90"/>
        <end position="201"/>
    </location>
</feature>
<dbReference type="HOGENOM" id="CLU_552143_0_0_1"/>
<accession>A0A067P2K2</accession>
<feature type="compositionally biased region" description="Low complexity" evidence="1">
    <location>
        <begin position="164"/>
        <end position="189"/>
    </location>
</feature>
<keyword evidence="3" id="KW-1185">Reference proteome</keyword>
<reference evidence="3" key="1">
    <citation type="journal article" date="2014" name="Proc. Natl. Acad. Sci. U.S.A.">
        <title>Extensive sampling of basidiomycete genomes demonstrates inadequacy of the white-rot/brown-rot paradigm for wood decay fungi.</title>
        <authorList>
            <person name="Riley R."/>
            <person name="Salamov A.A."/>
            <person name="Brown D.W."/>
            <person name="Nagy L.G."/>
            <person name="Floudas D."/>
            <person name="Held B.W."/>
            <person name="Levasseur A."/>
            <person name="Lombard V."/>
            <person name="Morin E."/>
            <person name="Otillar R."/>
            <person name="Lindquist E.A."/>
            <person name="Sun H."/>
            <person name="LaButti K.M."/>
            <person name="Schmutz J."/>
            <person name="Jabbour D."/>
            <person name="Luo H."/>
            <person name="Baker S.E."/>
            <person name="Pisabarro A.G."/>
            <person name="Walton J.D."/>
            <person name="Blanchette R.A."/>
            <person name="Henrissat B."/>
            <person name="Martin F."/>
            <person name="Cullen D."/>
            <person name="Hibbett D.S."/>
            <person name="Grigoriev I.V."/>
        </authorList>
    </citation>
    <scope>NUCLEOTIDE SEQUENCE [LARGE SCALE GENOMIC DNA]</scope>
    <source>
        <strain evidence="3">MUCL 33604</strain>
    </source>
</reference>
<feature type="compositionally biased region" description="Low complexity" evidence="1">
    <location>
        <begin position="465"/>
        <end position="475"/>
    </location>
</feature>
<evidence type="ECO:0000313" key="2">
    <source>
        <dbReference type="EMBL" id="KDQ48959.1"/>
    </source>
</evidence>
<evidence type="ECO:0000256" key="1">
    <source>
        <dbReference type="SAM" id="MobiDB-lite"/>
    </source>
</evidence>
<organism evidence="2 3">
    <name type="scientific">Jaapia argillacea MUCL 33604</name>
    <dbReference type="NCBI Taxonomy" id="933084"/>
    <lineage>
        <taxon>Eukaryota</taxon>
        <taxon>Fungi</taxon>
        <taxon>Dikarya</taxon>
        <taxon>Basidiomycota</taxon>
        <taxon>Agaricomycotina</taxon>
        <taxon>Agaricomycetes</taxon>
        <taxon>Agaricomycetidae</taxon>
        <taxon>Jaapiales</taxon>
        <taxon>Jaapiaceae</taxon>
        <taxon>Jaapia</taxon>
    </lineage>
</organism>
<feature type="compositionally biased region" description="Low complexity" evidence="1">
    <location>
        <begin position="432"/>
        <end position="456"/>
    </location>
</feature>
<gene>
    <name evidence="2" type="ORF">JAAARDRAFT_212354</name>
</gene>